<organism evidence="1">
    <name type="scientific">marine sediment metagenome</name>
    <dbReference type="NCBI Taxonomy" id="412755"/>
    <lineage>
        <taxon>unclassified sequences</taxon>
        <taxon>metagenomes</taxon>
        <taxon>ecological metagenomes</taxon>
    </lineage>
</organism>
<dbReference type="Pfam" id="PF04007">
    <property type="entry name" value="DUF354"/>
    <property type="match status" value="1"/>
</dbReference>
<evidence type="ECO:0000313" key="1">
    <source>
        <dbReference type="EMBL" id="KKM75298.1"/>
    </source>
</evidence>
<dbReference type="InterPro" id="IPR007152">
    <property type="entry name" value="DUF354"/>
</dbReference>
<proteinExistence type="predicted"/>
<name>A0A0F9K017_9ZZZZ</name>
<dbReference type="EMBL" id="LAZR01009000">
    <property type="protein sequence ID" value="KKM75298.1"/>
    <property type="molecule type" value="Genomic_DNA"/>
</dbReference>
<reference evidence="1" key="1">
    <citation type="journal article" date="2015" name="Nature">
        <title>Complex archaea that bridge the gap between prokaryotes and eukaryotes.</title>
        <authorList>
            <person name="Spang A."/>
            <person name="Saw J.H."/>
            <person name="Jorgensen S.L."/>
            <person name="Zaremba-Niedzwiedzka K."/>
            <person name="Martijn J."/>
            <person name="Lind A.E."/>
            <person name="van Eijk R."/>
            <person name="Schleper C."/>
            <person name="Guy L."/>
            <person name="Ettema T.J."/>
        </authorList>
    </citation>
    <scope>NUCLEOTIDE SEQUENCE</scope>
</reference>
<accession>A0A0F9K017</accession>
<dbReference type="AlphaFoldDB" id="A0A0F9K017"/>
<gene>
    <name evidence="1" type="ORF">LCGC14_1391660</name>
</gene>
<comment type="caution">
    <text evidence="1">The sequence shown here is derived from an EMBL/GenBank/DDBJ whole genome shotgun (WGS) entry which is preliminary data.</text>
</comment>
<protein>
    <submittedName>
        <fullName evidence="1">Uncharacterized protein</fullName>
    </submittedName>
</protein>
<sequence length="423" mass="48238">MNKIAIFSHMPQRDRHFDEFLYHELKKRGQAVWLLQYLQKDFEYLTTIKPDVVVVPEIRIEYGRDMAWQLKQYGCQVIVRCCEVGITEESIPSITDDYRRAIFGNWPMNECLDQMWVWGPRMAKVVAEHGSVDSTKIKEIGSAPFGQYFVPPPPKLKRPSDKPIVLFATGFAYADRNREHSMPEAFEGEDIHTKIIDMDSAGRSKWLGMLPKFVERFKDRWHIQVKAHVGERKEAYLHIVKDTVQYVNDISGFCALQQVDCVVHAGSTMAYEAHLLGKPAFNVHNVCMDVIVSKVSPNFTDNDKFFEAFDKVEIGKSNADMGIIETLEGYYGQPDGEAYIRAADLVCGLPQKKSNIPDEWPPWKIPKYKTKDVVTHAYGWGCSGCGNKYLVLKKREMVKCPYCGVGNVLANDADRVKMMGAST</sequence>